<proteinExistence type="predicted"/>
<evidence type="ECO:0000313" key="3">
    <source>
        <dbReference type="EMBL" id="CNV01004.1"/>
    </source>
</evidence>
<dbReference type="AlphaFoldDB" id="A0A655E2Q6"/>
<dbReference type="EMBL" id="CQPA01000039">
    <property type="protein sequence ID" value="CNU85962.1"/>
    <property type="molecule type" value="Genomic_DNA"/>
</dbReference>
<dbReference type="Proteomes" id="UP000042394">
    <property type="component" value="Unassembled WGS sequence"/>
</dbReference>
<evidence type="ECO:0000313" key="6">
    <source>
        <dbReference type="Proteomes" id="UP000042394"/>
    </source>
</evidence>
<dbReference type="Proteomes" id="UP000041314">
    <property type="component" value="Unassembled WGS sequence"/>
</dbReference>
<sequence>MALSGNEGVGDTAADNQLVSDFRQGIQNGQFGRYFRTTNDSHHRTSRFFQRFTQRIQFSGQQRACARNISKFADTVGRSLRAVRSTKGVHHEYVTQGGVFFRQRFVVFLFAFVKANVFQNHQLTFGHVNAVQVIFDQANRVRQFVFQVVNNRQQREFFVVLAFGRTTQVGSYHHFRALFQSQFDGRQRGADTRVAGHFPFFNRYVQIRTDKNAFPGQIQIGHLNYRHGESSQ</sequence>
<evidence type="ECO:0000313" key="5">
    <source>
        <dbReference type="Proteomes" id="UP000041314"/>
    </source>
</evidence>
<dbReference type="EMBL" id="CQPC01000067">
    <property type="protein sequence ID" value="CNU93406.1"/>
    <property type="molecule type" value="Genomic_DNA"/>
</dbReference>
<evidence type="ECO:0000313" key="2">
    <source>
        <dbReference type="EMBL" id="CNU93406.1"/>
    </source>
</evidence>
<evidence type="ECO:0000313" key="4">
    <source>
        <dbReference type="Proteomes" id="UP000039541"/>
    </source>
</evidence>
<dbReference type="Proteomes" id="UP000039541">
    <property type="component" value="Unassembled WGS sequence"/>
</dbReference>
<evidence type="ECO:0000313" key="1">
    <source>
        <dbReference type="EMBL" id="CNU85962.1"/>
    </source>
</evidence>
<protein>
    <submittedName>
        <fullName evidence="3">Uncharacterized protein</fullName>
    </submittedName>
</protein>
<name>A0A655E2Q6_SALET</name>
<dbReference type="EMBL" id="CQPD01000053">
    <property type="protein sequence ID" value="CNV01004.1"/>
    <property type="molecule type" value="Genomic_DNA"/>
</dbReference>
<organism evidence="3 6">
    <name type="scientific">Salmonella enterica subsp. enterica serovar Bovismorbificans</name>
    <dbReference type="NCBI Taxonomy" id="58097"/>
    <lineage>
        <taxon>Bacteria</taxon>
        <taxon>Pseudomonadati</taxon>
        <taxon>Pseudomonadota</taxon>
        <taxon>Gammaproteobacteria</taxon>
        <taxon>Enterobacterales</taxon>
        <taxon>Enterobacteriaceae</taxon>
        <taxon>Salmonella</taxon>
    </lineage>
</organism>
<dbReference type="AntiFam" id="ANF00180">
    <property type="entry name" value="Shadow ORF (opposite PGK1)"/>
</dbReference>
<reference evidence="4 5" key="1">
    <citation type="submission" date="2015-03" db="EMBL/GenBank/DDBJ databases">
        <authorList>
            <consortium name="Pathogen Informatics"/>
        </authorList>
    </citation>
    <scope>NUCLEOTIDE SEQUENCE [LARGE SCALE GENOMIC DNA]</scope>
    <source>
        <strain evidence="2 4">3476</strain>
        <strain evidence="1 5">A1104</strain>
        <strain evidence="3 6">D4891</strain>
    </source>
</reference>
<gene>
    <name evidence="1" type="ORF">ERS008198_03739</name>
    <name evidence="2" type="ORF">ERS008202_03888</name>
    <name evidence="3" type="ORF">ERS008207_04035</name>
</gene>
<accession>A0A655E2Q6</accession>